<accession>F9F3W4</accession>
<name>F9F3W4_FUSOF</name>
<sequence>MNKVSHWYGNRVTVEVTNDDDDQHFCAWAYGSETEMTTATSQQDQSIYDVILDLQFQASENVAAELS</sequence>
<reference evidence="1" key="1">
    <citation type="journal article" date="2012" name="Mol. Plant Microbe Interact.">
        <title>A highly conserved effector in Fusarium oxysporum is required for full virulence on Arabidopsis.</title>
        <authorList>
            <person name="Thatcher L.F."/>
            <person name="Gardiner D.M."/>
            <person name="Kazan K."/>
            <person name="Manners J."/>
        </authorList>
    </citation>
    <scope>NUCLEOTIDE SEQUENCE [LARGE SCALE GENOMIC DNA]</scope>
    <source>
        <strain evidence="1">Fo5176</strain>
    </source>
</reference>
<gene>
    <name evidence="1" type="ORF">FOXB_01089</name>
</gene>
<organism evidence="1">
    <name type="scientific">Fusarium oxysporum (strain Fo5176)</name>
    <name type="common">Fusarium vascular wilt</name>
    <dbReference type="NCBI Taxonomy" id="660025"/>
    <lineage>
        <taxon>Eukaryota</taxon>
        <taxon>Fungi</taxon>
        <taxon>Dikarya</taxon>
        <taxon>Ascomycota</taxon>
        <taxon>Pezizomycotina</taxon>
        <taxon>Sordariomycetes</taxon>
        <taxon>Hypocreomycetidae</taxon>
        <taxon>Hypocreales</taxon>
        <taxon>Nectriaceae</taxon>
        <taxon>Fusarium</taxon>
        <taxon>Fusarium oxysporum species complex</taxon>
    </lineage>
</organism>
<comment type="caution">
    <text evidence="1">The sequence shown here is derived from an EMBL/GenBank/DDBJ whole genome shotgun (WGS) entry which is preliminary data.</text>
</comment>
<dbReference type="EMBL" id="AFQF01000431">
    <property type="protein sequence ID" value="EGU88395.1"/>
    <property type="molecule type" value="Genomic_DNA"/>
</dbReference>
<evidence type="ECO:0000313" key="1">
    <source>
        <dbReference type="EMBL" id="EGU88395.1"/>
    </source>
</evidence>
<protein>
    <submittedName>
        <fullName evidence="1">Uncharacterized protein</fullName>
    </submittedName>
</protein>
<dbReference type="AlphaFoldDB" id="F9F3W4"/>
<proteinExistence type="predicted"/>